<accession>A0A0F9I9B9</accession>
<dbReference type="AlphaFoldDB" id="A0A0F9I9B9"/>
<dbReference type="EMBL" id="LAZR01012997">
    <property type="protein sequence ID" value="KKM24077.1"/>
    <property type="molecule type" value="Genomic_DNA"/>
</dbReference>
<proteinExistence type="predicted"/>
<evidence type="ECO:0000313" key="1">
    <source>
        <dbReference type="EMBL" id="KKM24077.1"/>
    </source>
</evidence>
<reference evidence="1" key="1">
    <citation type="journal article" date="2015" name="Nature">
        <title>Complex archaea that bridge the gap between prokaryotes and eukaryotes.</title>
        <authorList>
            <person name="Spang A."/>
            <person name="Saw J.H."/>
            <person name="Jorgensen S.L."/>
            <person name="Zaremba-Niedzwiedzka K."/>
            <person name="Martijn J."/>
            <person name="Lind A.E."/>
            <person name="van Eijk R."/>
            <person name="Schleper C."/>
            <person name="Guy L."/>
            <person name="Ettema T.J."/>
        </authorList>
    </citation>
    <scope>NUCLEOTIDE SEQUENCE</scope>
</reference>
<protein>
    <submittedName>
        <fullName evidence="1">Uncharacterized protein</fullName>
    </submittedName>
</protein>
<gene>
    <name evidence="1" type="ORF">LCGC14_1608670</name>
</gene>
<organism evidence="1">
    <name type="scientific">marine sediment metagenome</name>
    <dbReference type="NCBI Taxonomy" id="412755"/>
    <lineage>
        <taxon>unclassified sequences</taxon>
        <taxon>metagenomes</taxon>
        <taxon>ecological metagenomes</taxon>
    </lineage>
</organism>
<comment type="caution">
    <text evidence="1">The sequence shown here is derived from an EMBL/GenBank/DDBJ whole genome shotgun (WGS) entry which is preliminary data.</text>
</comment>
<name>A0A0F9I9B9_9ZZZZ</name>
<sequence>DKKFIIVDYFNNRFKVKSGLVLYSGSIRSAGRFMFKIKNNPTHFFSEEAKRLKEEEIAGTSEWFKIYKKQERLMRV</sequence>
<feature type="non-terminal residue" evidence="1">
    <location>
        <position position="1"/>
    </location>
</feature>